<dbReference type="Proteomes" id="UP000635477">
    <property type="component" value="Unassembled WGS sequence"/>
</dbReference>
<keyword evidence="2" id="KW-1185">Reference proteome</keyword>
<dbReference type="OrthoDB" id="420564at2759"/>
<dbReference type="PANTHER" id="PTHR35179">
    <property type="entry name" value="PROTEIN CBG02620"/>
    <property type="match status" value="1"/>
</dbReference>
<organism evidence="1 2">
    <name type="scientific">Fusarium zealandicum</name>
    <dbReference type="NCBI Taxonomy" id="1053134"/>
    <lineage>
        <taxon>Eukaryota</taxon>
        <taxon>Fungi</taxon>
        <taxon>Dikarya</taxon>
        <taxon>Ascomycota</taxon>
        <taxon>Pezizomycotina</taxon>
        <taxon>Sordariomycetes</taxon>
        <taxon>Hypocreomycetidae</taxon>
        <taxon>Hypocreales</taxon>
        <taxon>Nectriaceae</taxon>
        <taxon>Fusarium</taxon>
        <taxon>Fusarium staphyleae species complex</taxon>
    </lineage>
</organism>
<dbReference type="AlphaFoldDB" id="A0A8H4UF89"/>
<dbReference type="PANTHER" id="PTHR35179:SF1">
    <property type="entry name" value="INTEGRAL MEMBRANE PROTEIN"/>
    <property type="match status" value="1"/>
</dbReference>
<sequence length="717" mass="78453">MPLFQPKVEPLPSGIDLSSKTAIVTSATSGIGLEISRQLLTLKVSTLILAVRNIETGEEVKSAFVSGLAINTANPDAVVQVMKLDTGDYASTQAFVGTSKSRHNRLHLLILDAGIGKISHELAPTGHVKNMQVNYLSNVLLTLLPLPTLEATAREQGWLTLIMWTASRGLKRTSLAGKAPLRLGEGVLEHLTHPRRRGQGCACAVAGEETHGRLLEDVKVGDLVGLCNPAAPALIIIHLVHVSPASSCRASMNKAKQLVKPAASVSPLRMECGCFRKFKSVEALQQHIRDSRDTVHDLIRDKELDAAKGVIKSKSLAGFKANSQIQPVDVAVSSEGGYELLCSYNWVIKPQPTVYVPGIPNLTYSLLPWNFTKLTIVGEPPQWSPKPLPLRIAPDSGFHFIDQNSFRVPKHPFEVVFQAMGTMNPTKKFDGIDVLVNRNSLRHLLDFCHGRCGESFRINLYMVQNTLVIERCEKSARHMIRGSHRSGFGHNFEKAVTVAPTGMSDIAGHHRVLRYDLGGLNCAVRFEVDATWPLATDESRHQSDEGTGAASIGDLTKSLGGLKVEDPKPRYAKQKSTKTASVQVIARGTLTPHSQAAEIKSVRPNGAALGKMLPQLWFGRTPYLIRGYHVDGNFSQIKVDSIDKDLRGWETRESNQTALRKMAALIGQLRDAVKGSETKSGVAVCMRDRPLTLKVFATAQSKTPLPRALIEQFWEKP</sequence>
<accession>A0A8H4UF89</accession>
<proteinExistence type="predicted"/>
<dbReference type="InterPro" id="IPR002347">
    <property type="entry name" value="SDR_fam"/>
</dbReference>
<dbReference type="Gene3D" id="3.40.50.720">
    <property type="entry name" value="NAD(P)-binding Rossmann-like Domain"/>
    <property type="match status" value="1"/>
</dbReference>
<reference evidence="1" key="2">
    <citation type="submission" date="2020-05" db="EMBL/GenBank/DDBJ databases">
        <authorList>
            <person name="Kim H.-S."/>
            <person name="Proctor R.H."/>
            <person name="Brown D.W."/>
        </authorList>
    </citation>
    <scope>NUCLEOTIDE SEQUENCE</scope>
    <source>
        <strain evidence="1">NRRL 22465</strain>
    </source>
</reference>
<comment type="caution">
    <text evidence="1">The sequence shown here is derived from an EMBL/GenBank/DDBJ whole genome shotgun (WGS) entry which is preliminary data.</text>
</comment>
<reference evidence="1" key="1">
    <citation type="journal article" date="2020" name="BMC Genomics">
        <title>Correction to: Identification and distribution of gene clusters required for synthesis of sphingolipid metabolism inhibitors in diverse species of the filamentous fungus Fusarium.</title>
        <authorList>
            <person name="Kim H.S."/>
            <person name="Lohmar J.M."/>
            <person name="Busman M."/>
            <person name="Brown D.W."/>
            <person name="Naumann T.A."/>
            <person name="Divon H.H."/>
            <person name="Lysoe E."/>
            <person name="Uhlig S."/>
            <person name="Proctor R.H."/>
        </authorList>
    </citation>
    <scope>NUCLEOTIDE SEQUENCE</scope>
    <source>
        <strain evidence="1">NRRL 22465</strain>
    </source>
</reference>
<dbReference type="EMBL" id="JABEYC010000692">
    <property type="protein sequence ID" value="KAF4974933.1"/>
    <property type="molecule type" value="Genomic_DNA"/>
</dbReference>
<protein>
    <submittedName>
        <fullName evidence="1">Uncharacterized protein</fullName>
    </submittedName>
</protein>
<name>A0A8H4UF89_9HYPO</name>
<dbReference type="InterPro" id="IPR036291">
    <property type="entry name" value="NAD(P)-bd_dom_sf"/>
</dbReference>
<dbReference type="SUPFAM" id="SSF51735">
    <property type="entry name" value="NAD(P)-binding Rossmann-fold domains"/>
    <property type="match status" value="1"/>
</dbReference>
<gene>
    <name evidence="1" type="ORF">FZEAL_8196</name>
</gene>
<evidence type="ECO:0000313" key="1">
    <source>
        <dbReference type="EMBL" id="KAF4974933.1"/>
    </source>
</evidence>
<dbReference type="Pfam" id="PF00106">
    <property type="entry name" value="adh_short"/>
    <property type="match status" value="1"/>
</dbReference>
<evidence type="ECO:0000313" key="2">
    <source>
        <dbReference type="Proteomes" id="UP000635477"/>
    </source>
</evidence>